<dbReference type="AlphaFoldDB" id="A0A4R0IRQ3"/>
<dbReference type="Gene3D" id="2.60.120.200">
    <property type="match status" value="1"/>
</dbReference>
<dbReference type="GO" id="GO:0004553">
    <property type="term" value="F:hydrolase activity, hydrolyzing O-glycosyl compounds"/>
    <property type="evidence" value="ECO:0007669"/>
    <property type="project" value="InterPro"/>
</dbReference>
<evidence type="ECO:0000256" key="4">
    <source>
        <dbReference type="PIRSR" id="PIRSR606710-1"/>
    </source>
</evidence>
<evidence type="ECO:0000313" key="9">
    <source>
        <dbReference type="Proteomes" id="UP000294225"/>
    </source>
</evidence>
<evidence type="ECO:0000259" key="7">
    <source>
        <dbReference type="Pfam" id="PF17851"/>
    </source>
</evidence>
<dbReference type="InterPro" id="IPR051795">
    <property type="entry name" value="Glycosyl_Hydrlase_43"/>
</dbReference>
<dbReference type="RefSeq" id="WP_131498306.1">
    <property type="nucleotide sequence ID" value="NZ_SJKC01000003.1"/>
</dbReference>
<proteinExistence type="inferred from homology"/>
<reference evidence="8 9" key="1">
    <citation type="submission" date="2019-02" db="EMBL/GenBank/DDBJ databases">
        <title>Kribbella capetownensis sp. nov. and Kribbella speibonae sp. nov., isolated from soil.</title>
        <authorList>
            <person name="Curtis S.M."/>
            <person name="Norton I."/>
            <person name="Everest G.J."/>
            <person name="Meyers P.R."/>
        </authorList>
    </citation>
    <scope>NUCLEOTIDE SEQUENCE [LARGE SCALE GENOMIC DNA]</scope>
    <source>
        <strain evidence="8 9">YM55</strain>
    </source>
</reference>
<dbReference type="SUPFAM" id="SSF49899">
    <property type="entry name" value="Concanavalin A-like lectins/glucanases"/>
    <property type="match status" value="1"/>
</dbReference>
<feature type="domain" description="Beta-xylosidase C-terminal Concanavalin A-like" evidence="7">
    <location>
        <begin position="313"/>
        <end position="487"/>
    </location>
</feature>
<dbReference type="Gene3D" id="2.115.10.20">
    <property type="entry name" value="Glycosyl hydrolase domain, family 43"/>
    <property type="match status" value="1"/>
</dbReference>
<dbReference type="Proteomes" id="UP000294225">
    <property type="component" value="Unassembled WGS sequence"/>
</dbReference>
<dbReference type="Pfam" id="PF04616">
    <property type="entry name" value="Glyco_hydro_43"/>
    <property type="match status" value="1"/>
</dbReference>
<dbReference type="InterPro" id="IPR023296">
    <property type="entry name" value="Glyco_hydro_beta-prop_sf"/>
</dbReference>
<dbReference type="GO" id="GO:0005975">
    <property type="term" value="P:carbohydrate metabolic process"/>
    <property type="evidence" value="ECO:0007669"/>
    <property type="project" value="InterPro"/>
</dbReference>
<evidence type="ECO:0000256" key="6">
    <source>
        <dbReference type="RuleBase" id="RU361187"/>
    </source>
</evidence>
<comment type="caution">
    <text evidence="8">The sequence shown here is derived from an EMBL/GenBank/DDBJ whole genome shotgun (WGS) entry which is preliminary data.</text>
</comment>
<protein>
    <submittedName>
        <fullName evidence="8">Glycoside hydrolase family 43 protein</fullName>
    </submittedName>
</protein>
<evidence type="ECO:0000256" key="2">
    <source>
        <dbReference type="ARBA" id="ARBA00022801"/>
    </source>
</evidence>
<keyword evidence="3 6" id="KW-0326">Glycosidase</keyword>
<evidence type="ECO:0000256" key="1">
    <source>
        <dbReference type="ARBA" id="ARBA00009865"/>
    </source>
</evidence>
<dbReference type="InterPro" id="IPR006710">
    <property type="entry name" value="Glyco_hydro_43"/>
</dbReference>
<comment type="similarity">
    <text evidence="1 6">Belongs to the glycosyl hydrolase 43 family.</text>
</comment>
<dbReference type="InterPro" id="IPR013320">
    <property type="entry name" value="ConA-like_dom_sf"/>
</dbReference>
<feature type="active site" description="Proton acceptor" evidence="4">
    <location>
        <position position="24"/>
    </location>
</feature>
<accession>A0A4R0IRQ3</accession>
<sequence>MSDTAQPDTGNAATVPIIPGFYPDPTICRVGQDYYLAHSSFEYFPGAPIWHSTNLRDWTQIGHIFTRRSQFARGDARPSTGLYAGTLRHHDGRFWYVTTNASDYDRGQILVHAQDPAGPWSEPVRVPDAIGIDPDIAWDALGHCYLTWKAMSFTDGEVGILQSRLDVKTGHIETPWPVWQGSGLGAVESPHLYHVENTWYLVLAEGGTERGHTATVAKSPQPWGPFEDCPHNPVLTHRSTIHPTQNIGHADLVRTPTGGWAAVYLGARPRGSTPGFHVLGRETFLAGIDWNDGWPVFAEDRYQVAPVLTEFDDHFDEPVLHMRWLVPGSEPVTTTDLLPDGGIRILPRSPGSGGSAGLLCTRLRDLRWTAEATIEGNGGFQLRLDHRHHYQLTVVDGTVRASATIGDIDVVLATAPAPDGPTVLRLAAQDPAEANVPLGDAGPDTIVLSLVEPDGPRELARLDGRYLSTEVASGFTGRMLALTATNSPAVVRRMTYRPDH</sequence>
<dbReference type="InterPro" id="IPR041542">
    <property type="entry name" value="GH43_C2"/>
</dbReference>
<name>A0A4R0IRQ3_9ACTN</name>
<feature type="site" description="Important for catalytic activity, responsible for pKa modulation of the active site Glu and correct orientation of both the proton donor and substrate" evidence="5">
    <location>
        <position position="133"/>
    </location>
</feature>
<dbReference type="PANTHER" id="PTHR42812:SF12">
    <property type="entry name" value="BETA-XYLOSIDASE-RELATED"/>
    <property type="match status" value="1"/>
</dbReference>
<dbReference type="CDD" id="cd18617">
    <property type="entry name" value="GH43_XynB-like"/>
    <property type="match status" value="1"/>
</dbReference>
<evidence type="ECO:0000256" key="5">
    <source>
        <dbReference type="PIRSR" id="PIRSR606710-2"/>
    </source>
</evidence>
<organism evidence="8 9">
    <name type="scientific">Kribbella speibonae</name>
    <dbReference type="NCBI Taxonomy" id="1572660"/>
    <lineage>
        <taxon>Bacteria</taxon>
        <taxon>Bacillati</taxon>
        <taxon>Actinomycetota</taxon>
        <taxon>Actinomycetes</taxon>
        <taxon>Propionibacteriales</taxon>
        <taxon>Kribbellaceae</taxon>
        <taxon>Kribbella</taxon>
    </lineage>
</organism>
<dbReference type="SUPFAM" id="SSF75005">
    <property type="entry name" value="Arabinanase/levansucrase/invertase"/>
    <property type="match status" value="1"/>
</dbReference>
<keyword evidence="2 6" id="KW-0378">Hydrolase</keyword>
<gene>
    <name evidence="8" type="ORF">E0H92_28035</name>
</gene>
<dbReference type="Pfam" id="PF17851">
    <property type="entry name" value="GH43_C2"/>
    <property type="match status" value="1"/>
</dbReference>
<dbReference type="PANTHER" id="PTHR42812">
    <property type="entry name" value="BETA-XYLOSIDASE"/>
    <property type="match status" value="1"/>
</dbReference>
<evidence type="ECO:0000313" key="8">
    <source>
        <dbReference type="EMBL" id="TCC36481.1"/>
    </source>
</evidence>
<feature type="active site" description="Proton donor" evidence="4">
    <location>
        <position position="188"/>
    </location>
</feature>
<evidence type="ECO:0000256" key="3">
    <source>
        <dbReference type="ARBA" id="ARBA00023295"/>
    </source>
</evidence>
<dbReference type="EMBL" id="SJKC01000003">
    <property type="protein sequence ID" value="TCC36481.1"/>
    <property type="molecule type" value="Genomic_DNA"/>
</dbReference>